<dbReference type="OrthoDB" id="42525at2759"/>
<dbReference type="EMBL" id="JACAZI010000013">
    <property type="protein sequence ID" value="KAF7345538.1"/>
    <property type="molecule type" value="Genomic_DNA"/>
</dbReference>
<evidence type="ECO:0000313" key="2">
    <source>
        <dbReference type="Proteomes" id="UP000620124"/>
    </source>
</evidence>
<evidence type="ECO:0000313" key="1">
    <source>
        <dbReference type="EMBL" id="KAF7345538.1"/>
    </source>
</evidence>
<dbReference type="Gene3D" id="2.60.120.200">
    <property type="match status" value="1"/>
</dbReference>
<dbReference type="PANTHER" id="PTHR35332:SF2">
    <property type="entry name" value="REGULATION OF ENOLASE PROTEIN 1"/>
    <property type="match status" value="1"/>
</dbReference>
<gene>
    <name evidence="1" type="ORF">MVEN_01572500</name>
</gene>
<reference evidence="1" key="1">
    <citation type="submission" date="2020-05" db="EMBL/GenBank/DDBJ databases">
        <title>Mycena genomes resolve the evolution of fungal bioluminescence.</title>
        <authorList>
            <person name="Tsai I.J."/>
        </authorList>
    </citation>
    <scope>NUCLEOTIDE SEQUENCE</scope>
    <source>
        <strain evidence="1">CCC161011</strain>
    </source>
</reference>
<dbReference type="AlphaFoldDB" id="A0A8H7CS72"/>
<protein>
    <submittedName>
        <fullName evidence="1">Uncharacterized protein</fullName>
    </submittedName>
</protein>
<organism evidence="1 2">
    <name type="scientific">Mycena venus</name>
    <dbReference type="NCBI Taxonomy" id="2733690"/>
    <lineage>
        <taxon>Eukaryota</taxon>
        <taxon>Fungi</taxon>
        <taxon>Dikarya</taxon>
        <taxon>Basidiomycota</taxon>
        <taxon>Agaricomycotina</taxon>
        <taxon>Agaricomycetes</taxon>
        <taxon>Agaricomycetidae</taxon>
        <taxon>Agaricales</taxon>
        <taxon>Marasmiineae</taxon>
        <taxon>Mycenaceae</taxon>
        <taxon>Mycena</taxon>
    </lineage>
</organism>
<dbReference type="Pfam" id="PF07081">
    <property type="entry name" value="DUF1349"/>
    <property type="match status" value="1"/>
</dbReference>
<dbReference type="InterPro" id="IPR009784">
    <property type="entry name" value="DUF1349"/>
</dbReference>
<dbReference type="PANTHER" id="PTHR35332">
    <property type="entry name" value="REGULATION OF ENOLASE PROTEIN 1"/>
    <property type="match status" value="1"/>
</dbReference>
<dbReference type="Proteomes" id="UP000620124">
    <property type="component" value="Unassembled WGS sequence"/>
</dbReference>
<name>A0A8H7CS72_9AGAR</name>
<comment type="caution">
    <text evidence="1">The sequence shown here is derived from an EMBL/GenBank/DDBJ whole genome shotgun (WGS) entry which is preliminary data.</text>
</comment>
<proteinExistence type="predicted"/>
<keyword evidence="2" id="KW-1185">Reference proteome</keyword>
<accession>A0A8H7CS72</accession>
<sequence length="232" mass="25398">MDSSGQLESPVQSFHDSGFVLNPPAASHTISADGKKITIRALPKTDWWRLPPPEPVESRSGAFFGLTIDATRNFAASVWIRGEWDTQFDQGCLMLLAGNSSDVKGDWIKAGVELETGREYIGGVVTSPWSDWAISPAEHSTSTLGDSSYSLYMKIVREGPLLTVSHRLAVDTAEPAEADLVKIREVRGFNVDVEGKAMAKEGDKWRIGPMVCGPMKSDGLVAEFQKFSFQYV</sequence>